<feature type="non-terminal residue" evidence="2">
    <location>
        <position position="87"/>
    </location>
</feature>
<proteinExistence type="predicted"/>
<dbReference type="AlphaFoldDB" id="J9GBC2"/>
<feature type="domain" description="Alpha-N-acetylglucosaminidase tim-barrel" evidence="1">
    <location>
        <begin position="2"/>
        <end position="86"/>
    </location>
</feature>
<gene>
    <name evidence="2" type="ORF">EVA_15169</name>
</gene>
<organism evidence="2">
    <name type="scientific">gut metagenome</name>
    <dbReference type="NCBI Taxonomy" id="749906"/>
    <lineage>
        <taxon>unclassified sequences</taxon>
        <taxon>metagenomes</taxon>
        <taxon>organismal metagenomes</taxon>
    </lineage>
</organism>
<dbReference type="PANTHER" id="PTHR12872:SF1">
    <property type="entry name" value="ALPHA-N-ACETYLGLUCOSAMINIDASE"/>
    <property type="match status" value="1"/>
</dbReference>
<evidence type="ECO:0000313" key="2">
    <source>
        <dbReference type="EMBL" id="EJW96724.1"/>
    </source>
</evidence>
<accession>J9GBC2</accession>
<dbReference type="PANTHER" id="PTHR12872">
    <property type="entry name" value="ALPHA-N-ACETYLGLUCOSAMINIDASE"/>
    <property type="match status" value="1"/>
</dbReference>
<reference evidence="2" key="1">
    <citation type="journal article" date="2012" name="PLoS ONE">
        <title>Gene sets for utilization of primary and secondary nutrition supplies in the distal gut of endangered iberian lynx.</title>
        <authorList>
            <person name="Alcaide M."/>
            <person name="Messina E."/>
            <person name="Richter M."/>
            <person name="Bargiela R."/>
            <person name="Peplies J."/>
            <person name="Huws S.A."/>
            <person name="Newbold C.J."/>
            <person name="Golyshin P.N."/>
            <person name="Simon M.A."/>
            <person name="Lopez G."/>
            <person name="Yakimov M.M."/>
            <person name="Ferrer M."/>
        </authorList>
    </citation>
    <scope>NUCLEOTIDE SEQUENCE</scope>
</reference>
<sequence length="87" mass="10207">MKREFNMTPVLPAFAGHVPAELKKIYPDAKIYTMSQWGGFDEQYRSHFIDPMDSLYSVIQKRFLEEQIKIYGTDHIYGIDPFNEVDS</sequence>
<evidence type="ECO:0000259" key="1">
    <source>
        <dbReference type="Pfam" id="PF05089"/>
    </source>
</evidence>
<name>J9GBC2_9ZZZZ</name>
<protein>
    <submittedName>
        <fullName evidence="2">Alpha-N-acetylglucosaminidase</fullName>
    </submittedName>
</protein>
<dbReference type="Pfam" id="PF05089">
    <property type="entry name" value="NAGLU"/>
    <property type="match status" value="1"/>
</dbReference>
<dbReference type="InterPro" id="IPR007781">
    <property type="entry name" value="NAGLU"/>
</dbReference>
<dbReference type="InterPro" id="IPR024733">
    <property type="entry name" value="NAGLU_tim-barrel"/>
</dbReference>
<comment type="caution">
    <text evidence="2">The sequence shown here is derived from an EMBL/GenBank/DDBJ whole genome shotgun (WGS) entry which is preliminary data.</text>
</comment>
<dbReference type="Gene3D" id="3.20.20.80">
    <property type="entry name" value="Glycosidases"/>
    <property type="match status" value="1"/>
</dbReference>
<dbReference type="EMBL" id="AMCI01005139">
    <property type="protein sequence ID" value="EJW96724.1"/>
    <property type="molecule type" value="Genomic_DNA"/>
</dbReference>